<gene>
    <name evidence="2" type="ORF">ACFPIJ_10720</name>
</gene>
<dbReference type="RefSeq" id="WP_380114561.1">
    <property type="nucleotide sequence ID" value="NZ_JBHSIU010000011.1"/>
</dbReference>
<evidence type="ECO:0000259" key="1">
    <source>
        <dbReference type="Pfam" id="PF03435"/>
    </source>
</evidence>
<protein>
    <submittedName>
        <fullName evidence="2">Saccharopine dehydrogenase NADP-binding domain-containing protein</fullName>
    </submittedName>
</protein>
<accession>A0ABV9VUK0</accession>
<evidence type="ECO:0000313" key="2">
    <source>
        <dbReference type="EMBL" id="MFC4998306.1"/>
    </source>
</evidence>
<keyword evidence="3" id="KW-1185">Reference proteome</keyword>
<dbReference type="EMBL" id="JBHSIU010000011">
    <property type="protein sequence ID" value="MFC4998306.1"/>
    <property type="molecule type" value="Genomic_DNA"/>
</dbReference>
<dbReference type="Pfam" id="PF03435">
    <property type="entry name" value="Sacchrp_dh_NADP"/>
    <property type="match status" value="1"/>
</dbReference>
<proteinExistence type="predicted"/>
<dbReference type="InterPro" id="IPR005097">
    <property type="entry name" value="Sacchrp_dh_NADP-bd"/>
</dbReference>
<feature type="domain" description="Saccharopine dehydrogenase NADP binding" evidence="1">
    <location>
        <begin position="5"/>
        <end position="102"/>
    </location>
</feature>
<sequence>MPSTVAVYGAYGHTAQFVVAALRRRDVALVLSGRDAGRLHALAAHHPGAQVRPATLDSPADLDRALDGVVAVVNCAGPFGDTPPALVDAALRAGVHYLDVAGETLVAWRMFDGPEPPAGVLIAPALGFFGALGDLLATAAYGSGPPASAVTVAVALDSWVPTRGSRLAGKLRAGRRVVFTGGRLHLRSGDTPPPTAIWTFPPPFGAQEAETEFPTADVVTIARHLPTQEIRTCLYIAPTSAEASRSQQRFVVEVAVHRDGHEHRASASGRDIYAFSAAMAAEATIRVLQGNVQATGLVTAGQAFAAADFLRALPLDHLNVS</sequence>
<evidence type="ECO:0000313" key="3">
    <source>
        <dbReference type="Proteomes" id="UP001595912"/>
    </source>
</evidence>
<dbReference type="Proteomes" id="UP001595912">
    <property type="component" value="Unassembled WGS sequence"/>
</dbReference>
<dbReference type="Gene3D" id="3.40.50.720">
    <property type="entry name" value="NAD(P)-binding Rossmann-like Domain"/>
    <property type="match status" value="1"/>
</dbReference>
<name>A0ABV9VUK0_9ACTN</name>
<dbReference type="SUPFAM" id="SSF51735">
    <property type="entry name" value="NAD(P)-binding Rossmann-fold domains"/>
    <property type="match status" value="1"/>
</dbReference>
<comment type="caution">
    <text evidence="2">The sequence shown here is derived from an EMBL/GenBank/DDBJ whole genome shotgun (WGS) entry which is preliminary data.</text>
</comment>
<organism evidence="2 3">
    <name type="scientific">Dactylosporangium cerinum</name>
    <dbReference type="NCBI Taxonomy" id="1434730"/>
    <lineage>
        <taxon>Bacteria</taxon>
        <taxon>Bacillati</taxon>
        <taxon>Actinomycetota</taxon>
        <taxon>Actinomycetes</taxon>
        <taxon>Micromonosporales</taxon>
        <taxon>Micromonosporaceae</taxon>
        <taxon>Dactylosporangium</taxon>
    </lineage>
</organism>
<dbReference type="PANTHER" id="PTHR43781:SF1">
    <property type="entry name" value="SACCHAROPINE DEHYDROGENASE"/>
    <property type="match status" value="1"/>
</dbReference>
<dbReference type="PANTHER" id="PTHR43781">
    <property type="entry name" value="SACCHAROPINE DEHYDROGENASE"/>
    <property type="match status" value="1"/>
</dbReference>
<dbReference type="InterPro" id="IPR036291">
    <property type="entry name" value="NAD(P)-bd_dom_sf"/>
</dbReference>
<reference evidence="3" key="1">
    <citation type="journal article" date="2019" name="Int. J. Syst. Evol. Microbiol.">
        <title>The Global Catalogue of Microorganisms (GCM) 10K type strain sequencing project: providing services to taxonomists for standard genome sequencing and annotation.</title>
        <authorList>
            <consortium name="The Broad Institute Genomics Platform"/>
            <consortium name="The Broad Institute Genome Sequencing Center for Infectious Disease"/>
            <person name="Wu L."/>
            <person name="Ma J."/>
        </authorList>
    </citation>
    <scope>NUCLEOTIDE SEQUENCE [LARGE SCALE GENOMIC DNA]</scope>
    <source>
        <strain evidence="3">CGMCC 4.7152</strain>
    </source>
</reference>